<evidence type="ECO:0000313" key="2">
    <source>
        <dbReference type="Proteomes" id="UP000269721"/>
    </source>
</evidence>
<dbReference type="EMBL" id="KZ998342">
    <property type="protein sequence ID" value="RKO86270.1"/>
    <property type="molecule type" value="Genomic_DNA"/>
</dbReference>
<gene>
    <name evidence="1" type="ORF">BDK51DRAFT_52842</name>
</gene>
<name>A0A4P9W699_9FUNG</name>
<evidence type="ECO:0000313" key="1">
    <source>
        <dbReference type="EMBL" id="RKO86270.1"/>
    </source>
</evidence>
<protein>
    <submittedName>
        <fullName evidence="1">Uncharacterized protein</fullName>
    </submittedName>
</protein>
<dbReference type="AlphaFoldDB" id="A0A4P9W699"/>
<dbReference type="Proteomes" id="UP000269721">
    <property type="component" value="Unassembled WGS sequence"/>
</dbReference>
<proteinExistence type="predicted"/>
<accession>A0A4P9W699</accession>
<reference evidence="2" key="1">
    <citation type="journal article" date="2018" name="Nat. Microbiol.">
        <title>Leveraging single-cell genomics to expand the fungal tree of life.</title>
        <authorList>
            <person name="Ahrendt S.R."/>
            <person name="Quandt C.A."/>
            <person name="Ciobanu D."/>
            <person name="Clum A."/>
            <person name="Salamov A."/>
            <person name="Andreopoulos B."/>
            <person name="Cheng J.F."/>
            <person name="Woyke T."/>
            <person name="Pelin A."/>
            <person name="Henrissat B."/>
            <person name="Reynolds N.K."/>
            <person name="Benny G.L."/>
            <person name="Smith M.E."/>
            <person name="James T.Y."/>
            <person name="Grigoriev I.V."/>
        </authorList>
    </citation>
    <scope>NUCLEOTIDE SEQUENCE [LARGE SCALE GENOMIC DNA]</scope>
</reference>
<organism evidence="1 2">
    <name type="scientific">Blyttiomyces helicus</name>
    <dbReference type="NCBI Taxonomy" id="388810"/>
    <lineage>
        <taxon>Eukaryota</taxon>
        <taxon>Fungi</taxon>
        <taxon>Fungi incertae sedis</taxon>
        <taxon>Chytridiomycota</taxon>
        <taxon>Chytridiomycota incertae sedis</taxon>
        <taxon>Chytridiomycetes</taxon>
        <taxon>Chytridiomycetes incertae sedis</taxon>
        <taxon>Blyttiomyces</taxon>
    </lineage>
</organism>
<keyword evidence="2" id="KW-1185">Reference proteome</keyword>
<sequence>MEYYSHGHNHQRSHVVAQQAIETGALKPVDITAPDILSILNHAILGNIQQITAYTPVACYRLLTEWTVADNLKLHSVEHPSFPLLLRQRVKQPHRDNSKRPISLHVLDFEAAKAFTCCLSHVFDLCVQDVLISMKGSPPVFDADASILGVVHSLVQPFSITLLHPSLPVTLTLGLFSLAPFVNLKLCWQKDEARPRCPHAVGRHVGDDLLRTQAEVRHQQIQM</sequence>